<dbReference type="SMART" id="SM00235">
    <property type="entry name" value="ZnMc"/>
    <property type="match status" value="1"/>
</dbReference>
<dbReference type="Pfam" id="PF00413">
    <property type="entry name" value="Peptidase_M10"/>
    <property type="match status" value="1"/>
</dbReference>
<keyword evidence="8" id="KW-1185">Reference proteome</keyword>
<name>A0A1N6UR39_9EURY</name>
<feature type="region of interest" description="Disordered" evidence="5">
    <location>
        <begin position="185"/>
        <end position="204"/>
    </location>
</feature>
<feature type="compositionally biased region" description="Polar residues" evidence="5">
    <location>
        <begin position="34"/>
        <end position="54"/>
    </location>
</feature>
<dbReference type="GO" id="GO:0031012">
    <property type="term" value="C:extracellular matrix"/>
    <property type="evidence" value="ECO:0007669"/>
    <property type="project" value="InterPro"/>
</dbReference>
<keyword evidence="3" id="KW-0378">Hydrolase</keyword>
<evidence type="ECO:0000256" key="4">
    <source>
        <dbReference type="ARBA" id="ARBA00022833"/>
    </source>
</evidence>
<dbReference type="Gene3D" id="3.40.390.10">
    <property type="entry name" value="Collagenase (Catalytic Domain)"/>
    <property type="match status" value="1"/>
</dbReference>
<dbReference type="PROSITE" id="PS51257">
    <property type="entry name" value="PROKAR_LIPOPROTEIN"/>
    <property type="match status" value="1"/>
</dbReference>
<dbReference type="InterPro" id="IPR024079">
    <property type="entry name" value="MetalloPept_cat_dom_sf"/>
</dbReference>
<dbReference type="GO" id="GO:0008270">
    <property type="term" value="F:zinc ion binding"/>
    <property type="evidence" value="ECO:0007669"/>
    <property type="project" value="InterPro"/>
</dbReference>
<dbReference type="AlphaFoldDB" id="A0A1N6UR39"/>
<dbReference type="InterPro" id="IPR006026">
    <property type="entry name" value="Peptidase_Metallo"/>
</dbReference>
<evidence type="ECO:0000259" key="6">
    <source>
        <dbReference type="SMART" id="SM00235"/>
    </source>
</evidence>
<feature type="compositionally biased region" description="Low complexity" evidence="5">
    <location>
        <begin position="185"/>
        <end position="199"/>
    </location>
</feature>
<dbReference type="EMBL" id="FTNO01000001">
    <property type="protein sequence ID" value="SIQ68094.1"/>
    <property type="molecule type" value="Genomic_DNA"/>
</dbReference>
<dbReference type="GO" id="GO:0006508">
    <property type="term" value="P:proteolysis"/>
    <property type="evidence" value="ECO:0007669"/>
    <property type="project" value="UniProtKB-KW"/>
</dbReference>
<dbReference type="RefSeq" id="WP_076426971.1">
    <property type="nucleotide sequence ID" value="NZ_FTNO01000001.1"/>
</dbReference>
<feature type="domain" description="Peptidase metallopeptidase" evidence="6">
    <location>
        <begin position="61"/>
        <end position="212"/>
    </location>
</feature>
<dbReference type="OrthoDB" id="9634at2157"/>
<feature type="region of interest" description="Disordered" evidence="5">
    <location>
        <begin position="28"/>
        <end position="61"/>
    </location>
</feature>
<evidence type="ECO:0000256" key="5">
    <source>
        <dbReference type="SAM" id="MobiDB-lite"/>
    </source>
</evidence>
<keyword evidence="1" id="KW-0645">Protease</keyword>
<evidence type="ECO:0000256" key="3">
    <source>
        <dbReference type="ARBA" id="ARBA00022801"/>
    </source>
</evidence>
<reference evidence="8" key="1">
    <citation type="submission" date="2017-01" db="EMBL/GenBank/DDBJ databases">
        <authorList>
            <person name="Varghese N."/>
            <person name="Submissions S."/>
        </authorList>
    </citation>
    <scope>NUCLEOTIDE SEQUENCE [LARGE SCALE GENOMIC DNA]</scope>
    <source>
        <strain evidence="8">CGMCC 1.7737</strain>
    </source>
</reference>
<protein>
    <submittedName>
        <fullName evidence="7">Matrixin</fullName>
    </submittedName>
</protein>
<sequence length="356" mass="38971">MTRRALLLVLCLVLSGCASVQFDLPTEVERGDTTDPTFGDSTRNPTQGTGQTASEGAIADRSNPWGESVVTVAINTSANSDREYREEVQQALDYWEANSEQYAGYAIQYELVPDAESPDLIVNFVENVESCPRVEHAAGCAPYITNANQISRPMHIDVDDSFSSDSTVHIIKHELGHTLGLNHSSAPQSVMSSQSSLASRPMTDATDRDLPWADADLTVYIGQTSEQNEREAVREQVEHALDYYADGAEDTVPSNVSFTFTDNRANADIVVEFPDELPCNPSSSGSCGGIRGTDPDQDGALEEYERLTISISGVDTDAVGWYVGYWLGYGFGLDESELAPPFQDASVRERQSDWWE</sequence>
<dbReference type="InterPro" id="IPR001818">
    <property type="entry name" value="Pept_M10_metallopeptidase"/>
</dbReference>
<evidence type="ECO:0000313" key="7">
    <source>
        <dbReference type="EMBL" id="SIQ68094.1"/>
    </source>
</evidence>
<evidence type="ECO:0000256" key="1">
    <source>
        <dbReference type="ARBA" id="ARBA00022670"/>
    </source>
</evidence>
<proteinExistence type="predicted"/>
<keyword evidence="2" id="KW-0479">Metal-binding</keyword>
<evidence type="ECO:0000256" key="2">
    <source>
        <dbReference type="ARBA" id="ARBA00022723"/>
    </source>
</evidence>
<accession>A0A1N6UR39</accession>
<dbReference type="Proteomes" id="UP000186914">
    <property type="component" value="Unassembled WGS sequence"/>
</dbReference>
<evidence type="ECO:0000313" key="8">
    <source>
        <dbReference type="Proteomes" id="UP000186914"/>
    </source>
</evidence>
<dbReference type="GO" id="GO:0004222">
    <property type="term" value="F:metalloendopeptidase activity"/>
    <property type="evidence" value="ECO:0007669"/>
    <property type="project" value="InterPro"/>
</dbReference>
<dbReference type="SUPFAM" id="SSF55486">
    <property type="entry name" value="Metalloproteases ('zincins'), catalytic domain"/>
    <property type="match status" value="2"/>
</dbReference>
<organism evidence="7 8">
    <name type="scientific">Haladaptatus litoreus</name>
    <dbReference type="NCBI Taxonomy" id="553468"/>
    <lineage>
        <taxon>Archaea</taxon>
        <taxon>Methanobacteriati</taxon>
        <taxon>Methanobacteriota</taxon>
        <taxon>Stenosarchaea group</taxon>
        <taxon>Halobacteria</taxon>
        <taxon>Halobacteriales</taxon>
        <taxon>Haladaptataceae</taxon>
        <taxon>Haladaptatus</taxon>
    </lineage>
</organism>
<gene>
    <name evidence="7" type="ORF">SAMN05421858_0061</name>
</gene>
<keyword evidence="4" id="KW-0862">Zinc</keyword>